<gene>
    <name evidence="6" type="ORF">UFOPK1493_03127</name>
</gene>
<comment type="cofactor">
    <cofactor evidence="1">
        <name>Fe(2+)</name>
        <dbReference type="ChEBI" id="CHEBI:29033"/>
    </cofactor>
</comment>
<dbReference type="PANTHER" id="PTHR10543:SF89">
    <property type="entry name" value="CAROTENOID 9,10(9',10')-CLEAVAGE DIOXYGENASE 1"/>
    <property type="match status" value="1"/>
</dbReference>
<dbReference type="Pfam" id="PF03055">
    <property type="entry name" value="RPE65"/>
    <property type="match status" value="1"/>
</dbReference>
<dbReference type="InterPro" id="IPR004294">
    <property type="entry name" value="Carotenoid_Oase"/>
</dbReference>
<evidence type="ECO:0000256" key="5">
    <source>
        <dbReference type="ARBA" id="ARBA00023004"/>
    </source>
</evidence>
<organism evidence="6">
    <name type="scientific">freshwater metagenome</name>
    <dbReference type="NCBI Taxonomy" id="449393"/>
    <lineage>
        <taxon>unclassified sequences</taxon>
        <taxon>metagenomes</taxon>
        <taxon>ecological metagenomes</taxon>
    </lineage>
</organism>
<keyword evidence="3" id="KW-0479">Metal-binding</keyword>
<protein>
    <submittedName>
        <fullName evidence="6">Unannotated protein</fullName>
    </submittedName>
</protein>
<comment type="similarity">
    <text evidence="2">Belongs to the carotenoid oxygenase family.</text>
</comment>
<dbReference type="GO" id="GO:0010436">
    <property type="term" value="F:carotenoid dioxygenase activity"/>
    <property type="evidence" value="ECO:0007669"/>
    <property type="project" value="TreeGrafter"/>
</dbReference>
<evidence type="ECO:0000313" key="6">
    <source>
        <dbReference type="EMBL" id="CAB4581559.1"/>
    </source>
</evidence>
<evidence type="ECO:0000256" key="4">
    <source>
        <dbReference type="ARBA" id="ARBA00023002"/>
    </source>
</evidence>
<proteinExistence type="inferred from homology"/>
<reference evidence="6" key="1">
    <citation type="submission" date="2020-05" db="EMBL/GenBank/DDBJ databases">
        <authorList>
            <person name="Chiriac C."/>
            <person name="Salcher M."/>
            <person name="Ghai R."/>
            <person name="Kavagutti S V."/>
        </authorList>
    </citation>
    <scope>NUCLEOTIDE SEQUENCE</scope>
</reference>
<evidence type="ECO:0000256" key="1">
    <source>
        <dbReference type="ARBA" id="ARBA00001954"/>
    </source>
</evidence>
<dbReference type="GO" id="GO:0046872">
    <property type="term" value="F:metal ion binding"/>
    <property type="evidence" value="ECO:0007669"/>
    <property type="project" value="UniProtKB-KW"/>
</dbReference>
<dbReference type="EMBL" id="CAEZSR010000158">
    <property type="protein sequence ID" value="CAB4581559.1"/>
    <property type="molecule type" value="Genomic_DNA"/>
</dbReference>
<keyword evidence="4" id="KW-0560">Oxidoreductase</keyword>
<dbReference type="GO" id="GO:0016121">
    <property type="term" value="P:carotene catabolic process"/>
    <property type="evidence" value="ECO:0007669"/>
    <property type="project" value="TreeGrafter"/>
</dbReference>
<name>A0A6J6F1W3_9ZZZZ</name>
<evidence type="ECO:0000256" key="2">
    <source>
        <dbReference type="ARBA" id="ARBA00006787"/>
    </source>
</evidence>
<accession>A0A6J6F1W3</accession>
<dbReference type="AlphaFoldDB" id="A0A6J6F1W3"/>
<evidence type="ECO:0000256" key="3">
    <source>
        <dbReference type="ARBA" id="ARBA00022723"/>
    </source>
</evidence>
<sequence length="457" mass="50618">MTALDDATATDARLPFHMRGNYAPVMEEVEAFDLPVIGSLPPELNGRYIRNGANPKHGPTMHWFAGDGMLHGVRLRDGRAEWYRNRWVRTKALAGADRMDAITGTMDLTVGLANTHVVRHAGRIFALEEGSFPNEVSPELDTLGPYDFGGRLHTPFTAHPHTCAETGEMHFFGYELVTAPFVTYHVADAAGNLVHSQAIDVPGPTMVHDFALSRNYAIFLDMPVVFDLDLAIKGTMPFEWRESYGARIGLLHRDRARQGEQPRWFDVDLCYVFHIMNAWESDDGTTVYLDAGRHASMWKGGADKFEPSYLHRWAFDLTTGTVTETQLDDVSHAFPRIDDRRTGLVNRYGWCVGPRPGSDPNSMNAPTNVLKYDLVTGERAFHDLGPSSMTGEPVFVPADDAAGEDEGYLVTFVYDAAENSSSFVVLDAADMSAGPIATVPVPQRIPHGFHGSWFADE</sequence>
<keyword evidence="5" id="KW-0408">Iron</keyword>
<dbReference type="PANTHER" id="PTHR10543">
    <property type="entry name" value="BETA-CAROTENE DIOXYGENASE"/>
    <property type="match status" value="1"/>
</dbReference>